<protein>
    <submittedName>
        <fullName evidence="1">Uncharacterized protein</fullName>
    </submittedName>
</protein>
<name>Q7REE0_PLAYO</name>
<dbReference type="PaxDb" id="73239-Q7REE0"/>
<feature type="non-terminal residue" evidence="1">
    <location>
        <position position="1"/>
    </location>
</feature>
<keyword evidence="2" id="KW-1185">Reference proteome</keyword>
<dbReference type="AlphaFoldDB" id="Q7REE0"/>
<sequence>FIQYLSFRRTIIKTEDINIFLFYDINFYNKVIPEVSNSDNYHKME</sequence>
<proteinExistence type="predicted"/>
<comment type="caution">
    <text evidence="1">The sequence shown here is derived from an EMBL/GenBank/DDBJ whole genome shotgun (WGS) entry which is preliminary data.</text>
</comment>
<reference evidence="1 2" key="1">
    <citation type="journal article" date="2002" name="Nature">
        <title>Genome sequence and comparative analysis of the model rodent malaria parasite Plasmodium yoelii yoelii.</title>
        <authorList>
            <person name="Carlton J.M."/>
            <person name="Angiuoli S.V."/>
            <person name="Suh B.B."/>
            <person name="Kooij T.W."/>
            <person name="Pertea M."/>
            <person name="Silva J.C."/>
            <person name="Ermolaeva M.D."/>
            <person name="Allen J.E."/>
            <person name="Selengut J.D."/>
            <person name="Koo H.L."/>
            <person name="Peterson J.D."/>
            <person name="Pop M."/>
            <person name="Kosack D.S."/>
            <person name="Shumway M.F."/>
            <person name="Bidwell S.L."/>
            <person name="Shallom S.J."/>
            <person name="van Aken S.E."/>
            <person name="Riedmuller S.B."/>
            <person name="Feldblyum T.V."/>
            <person name="Cho J.K."/>
            <person name="Quackenbush J."/>
            <person name="Sedegah M."/>
            <person name="Shoaibi A."/>
            <person name="Cummings L.M."/>
            <person name="Florens L."/>
            <person name="Yates J.R."/>
            <person name="Raine J.D."/>
            <person name="Sinden R.E."/>
            <person name="Harris M.A."/>
            <person name="Cunningham D.A."/>
            <person name="Preiser P.R."/>
            <person name="Bergman L.W."/>
            <person name="Vaidya A.B."/>
            <person name="van Lin L.H."/>
            <person name="Janse C.J."/>
            <person name="Waters A.P."/>
            <person name="Smith H.O."/>
            <person name="White O.R."/>
            <person name="Salzberg S.L."/>
            <person name="Venter J.C."/>
            <person name="Fraser C.M."/>
            <person name="Hoffman S.L."/>
            <person name="Gardner M.J."/>
            <person name="Carucci D.J."/>
        </authorList>
    </citation>
    <scope>NUCLEOTIDE SEQUENCE [LARGE SCALE GENOMIC DNA]</scope>
    <source>
        <strain evidence="1 2">17XNL</strain>
    </source>
</reference>
<evidence type="ECO:0000313" key="2">
    <source>
        <dbReference type="Proteomes" id="UP000008553"/>
    </source>
</evidence>
<evidence type="ECO:0000313" key="1">
    <source>
        <dbReference type="EMBL" id="EAA17106.1"/>
    </source>
</evidence>
<dbReference type="InParanoid" id="Q7REE0"/>
<dbReference type="EMBL" id="AABL01001605">
    <property type="protein sequence ID" value="EAA17106.1"/>
    <property type="molecule type" value="Genomic_DNA"/>
</dbReference>
<dbReference type="Proteomes" id="UP000008553">
    <property type="component" value="Unassembled WGS sequence"/>
</dbReference>
<accession>Q7REE0</accession>
<gene>
    <name evidence="1" type="ORF">PY05125</name>
</gene>
<organism evidence="1 2">
    <name type="scientific">Plasmodium yoelii yoelii</name>
    <dbReference type="NCBI Taxonomy" id="73239"/>
    <lineage>
        <taxon>Eukaryota</taxon>
        <taxon>Sar</taxon>
        <taxon>Alveolata</taxon>
        <taxon>Apicomplexa</taxon>
        <taxon>Aconoidasida</taxon>
        <taxon>Haemosporida</taxon>
        <taxon>Plasmodiidae</taxon>
        <taxon>Plasmodium</taxon>
        <taxon>Plasmodium (Vinckeia)</taxon>
    </lineage>
</organism>